<accession>A0AAV4USW2</accession>
<dbReference type="EMBL" id="BPLR01013389">
    <property type="protein sequence ID" value="GIY60882.1"/>
    <property type="molecule type" value="Genomic_DNA"/>
</dbReference>
<gene>
    <name evidence="1" type="ORF">CEXT_146861</name>
</gene>
<reference evidence="1 2" key="1">
    <citation type="submission" date="2021-06" db="EMBL/GenBank/DDBJ databases">
        <title>Caerostris extrusa draft genome.</title>
        <authorList>
            <person name="Kono N."/>
            <person name="Arakawa K."/>
        </authorList>
    </citation>
    <scope>NUCLEOTIDE SEQUENCE [LARGE SCALE GENOMIC DNA]</scope>
</reference>
<name>A0AAV4USW2_CAEEX</name>
<evidence type="ECO:0000313" key="1">
    <source>
        <dbReference type="EMBL" id="GIY60882.1"/>
    </source>
</evidence>
<sequence>MPIKVCNVVVAYLQSLAWLYQVYDIVHTKEQWFGTKILSRHSRILRPPEHLRHTRALSPQQNISSIQEHVLGRQAQWNTWADLVQTAKYMESLVHVKDLSCSLGKRVRVVWSCLLQLSGREPPSRLFQWQ</sequence>
<protein>
    <submittedName>
        <fullName evidence="1">Uncharacterized protein</fullName>
    </submittedName>
</protein>
<dbReference type="AlphaFoldDB" id="A0AAV4USW2"/>
<proteinExistence type="predicted"/>
<organism evidence="1 2">
    <name type="scientific">Caerostris extrusa</name>
    <name type="common">Bark spider</name>
    <name type="synonym">Caerostris bankana</name>
    <dbReference type="NCBI Taxonomy" id="172846"/>
    <lineage>
        <taxon>Eukaryota</taxon>
        <taxon>Metazoa</taxon>
        <taxon>Ecdysozoa</taxon>
        <taxon>Arthropoda</taxon>
        <taxon>Chelicerata</taxon>
        <taxon>Arachnida</taxon>
        <taxon>Araneae</taxon>
        <taxon>Araneomorphae</taxon>
        <taxon>Entelegynae</taxon>
        <taxon>Araneoidea</taxon>
        <taxon>Araneidae</taxon>
        <taxon>Caerostris</taxon>
    </lineage>
</organism>
<keyword evidence="2" id="KW-1185">Reference proteome</keyword>
<comment type="caution">
    <text evidence="1">The sequence shown here is derived from an EMBL/GenBank/DDBJ whole genome shotgun (WGS) entry which is preliminary data.</text>
</comment>
<evidence type="ECO:0000313" key="2">
    <source>
        <dbReference type="Proteomes" id="UP001054945"/>
    </source>
</evidence>
<dbReference type="Proteomes" id="UP001054945">
    <property type="component" value="Unassembled WGS sequence"/>
</dbReference>